<name>A0ABS9RJM1_9FLAO</name>
<accession>A0ABS9RJM1</accession>
<dbReference type="Pfam" id="PF02837">
    <property type="entry name" value="Glyco_hydro_2_N"/>
    <property type="match status" value="1"/>
</dbReference>
<comment type="caution">
    <text evidence="3">The sequence shown here is derived from an EMBL/GenBank/DDBJ whole genome shotgun (WGS) entry which is preliminary data.</text>
</comment>
<dbReference type="InterPro" id="IPR051913">
    <property type="entry name" value="GH2_Domain-Containing"/>
</dbReference>
<dbReference type="PANTHER" id="PTHR42732:SF1">
    <property type="entry name" value="BETA-MANNOSIDASE"/>
    <property type="match status" value="1"/>
</dbReference>
<proteinExistence type="inferred from homology"/>
<dbReference type="RefSeq" id="WP_240573537.1">
    <property type="nucleotide sequence ID" value="NZ_CP136709.1"/>
</dbReference>
<gene>
    <name evidence="3" type="ORF">MKW35_10675</name>
</gene>
<reference evidence="3" key="1">
    <citation type="submission" date="2022-02" db="EMBL/GenBank/DDBJ databases">
        <title>Aestuariibaculum sp., a marine bacterium isolated from sediment in Guangxi.</title>
        <authorList>
            <person name="Ying J."/>
        </authorList>
    </citation>
    <scope>NUCLEOTIDE SEQUENCE</scope>
    <source>
        <strain evidence="3">L182</strain>
    </source>
</reference>
<protein>
    <recommendedName>
        <fullName evidence="2">Glycosyl hydrolases family 2 sugar binding domain-containing protein</fullName>
    </recommendedName>
</protein>
<evidence type="ECO:0000313" key="4">
    <source>
        <dbReference type="Proteomes" id="UP001156141"/>
    </source>
</evidence>
<organism evidence="3 4">
    <name type="scientific">Aestuariibaculum lutulentum</name>
    <dbReference type="NCBI Taxonomy" id="2920935"/>
    <lineage>
        <taxon>Bacteria</taxon>
        <taxon>Pseudomonadati</taxon>
        <taxon>Bacteroidota</taxon>
        <taxon>Flavobacteriia</taxon>
        <taxon>Flavobacteriales</taxon>
        <taxon>Flavobacteriaceae</taxon>
    </lineage>
</organism>
<dbReference type="Gene3D" id="2.60.120.260">
    <property type="entry name" value="Galactose-binding domain-like"/>
    <property type="match status" value="1"/>
</dbReference>
<evidence type="ECO:0000259" key="2">
    <source>
        <dbReference type="Pfam" id="PF02837"/>
    </source>
</evidence>
<keyword evidence="4" id="KW-1185">Reference proteome</keyword>
<comment type="similarity">
    <text evidence="1">Belongs to the glycosyl hydrolase 2 family.</text>
</comment>
<dbReference type="SUPFAM" id="SSF49785">
    <property type="entry name" value="Galactose-binding domain-like"/>
    <property type="match status" value="1"/>
</dbReference>
<dbReference type="InterPro" id="IPR008979">
    <property type="entry name" value="Galactose-bd-like_sf"/>
</dbReference>
<feature type="domain" description="Glycosyl hydrolases family 2 sugar binding" evidence="2">
    <location>
        <begin position="79"/>
        <end position="166"/>
    </location>
</feature>
<evidence type="ECO:0000313" key="3">
    <source>
        <dbReference type="EMBL" id="MCH4553087.1"/>
    </source>
</evidence>
<dbReference type="EMBL" id="JAKVQD010000004">
    <property type="protein sequence ID" value="MCH4553087.1"/>
    <property type="molecule type" value="Genomic_DNA"/>
</dbReference>
<dbReference type="PANTHER" id="PTHR42732">
    <property type="entry name" value="BETA-GALACTOSIDASE"/>
    <property type="match status" value="1"/>
</dbReference>
<evidence type="ECO:0000256" key="1">
    <source>
        <dbReference type="ARBA" id="ARBA00007401"/>
    </source>
</evidence>
<dbReference type="Proteomes" id="UP001156141">
    <property type="component" value="Unassembled WGS sequence"/>
</dbReference>
<sequence length="192" mass="22415">MKNTITYLLIYLVVLACFSRCDTQEKEVVKTQLFDLNWKFYYGNTNIPEDINDKVWRNLDLPHDCNKDYGLLKSHTITRIPSGETKVVCYRKHFDIPESWNGKNIWIKFQGISNPYEIYINGKCLSVNHNTSEIFESDITSYLQSEGENVVLVKLSKNKQSNGIYSDSFGIYNHVWLVVKDSIQTNTWARIK</sequence>
<dbReference type="InterPro" id="IPR006104">
    <property type="entry name" value="Glyco_hydro_2_N"/>
</dbReference>
<dbReference type="PROSITE" id="PS51257">
    <property type="entry name" value="PROKAR_LIPOPROTEIN"/>
    <property type="match status" value="1"/>
</dbReference>